<dbReference type="CDD" id="cd03353">
    <property type="entry name" value="LbH_GlmU_C"/>
    <property type="match status" value="1"/>
</dbReference>
<feature type="binding site" evidence="17">
    <location>
        <position position="374"/>
    </location>
    <ligand>
        <name>UDP-N-acetyl-alpha-D-glucosamine</name>
        <dbReference type="ChEBI" id="CHEBI:57705"/>
    </ligand>
</feature>
<evidence type="ECO:0000256" key="8">
    <source>
        <dbReference type="ARBA" id="ARBA00022842"/>
    </source>
</evidence>
<dbReference type="Proteomes" id="UP000243077">
    <property type="component" value="Chromosome"/>
</dbReference>
<keyword evidence="3 17" id="KW-0963">Cytoplasm</keyword>
<dbReference type="GO" id="GO:0005737">
    <property type="term" value="C:cytoplasm"/>
    <property type="evidence" value="ECO:0007669"/>
    <property type="project" value="UniProtKB-SubCell"/>
</dbReference>
<evidence type="ECO:0000256" key="6">
    <source>
        <dbReference type="ARBA" id="ARBA00022723"/>
    </source>
</evidence>
<feature type="binding site" evidence="17">
    <location>
        <position position="236"/>
    </location>
    <ligand>
        <name>Mg(2+)</name>
        <dbReference type="ChEBI" id="CHEBI:18420"/>
    </ligand>
</feature>
<comment type="similarity">
    <text evidence="1 17">In the C-terminal section; belongs to the transferase hexapeptide repeat family.</text>
</comment>
<evidence type="ECO:0000256" key="2">
    <source>
        <dbReference type="ARBA" id="ARBA00007947"/>
    </source>
</evidence>
<evidence type="ECO:0000256" key="1">
    <source>
        <dbReference type="ARBA" id="ARBA00007707"/>
    </source>
</evidence>
<dbReference type="InterPro" id="IPR005882">
    <property type="entry name" value="Bifunctional_GlmU"/>
</dbReference>
<dbReference type="EC" id="2.7.7.23" evidence="17"/>
<keyword evidence="6 17" id="KW-0479">Metal-binding</keyword>
<comment type="catalytic activity">
    <reaction evidence="15 17">
        <text>N-acetyl-alpha-D-glucosamine 1-phosphate + UTP + H(+) = UDP-N-acetyl-alpha-D-glucosamine + diphosphate</text>
        <dbReference type="Rhea" id="RHEA:13509"/>
        <dbReference type="ChEBI" id="CHEBI:15378"/>
        <dbReference type="ChEBI" id="CHEBI:33019"/>
        <dbReference type="ChEBI" id="CHEBI:46398"/>
        <dbReference type="ChEBI" id="CHEBI:57705"/>
        <dbReference type="ChEBI" id="CHEBI:57776"/>
        <dbReference type="EC" id="2.7.7.23"/>
    </reaction>
</comment>
<comment type="pathway">
    <text evidence="17">Nucleotide-sugar biosynthesis; UDP-N-acetyl-alpha-D-glucosamine biosynthesis; N-acetyl-alpha-D-glucosamine 1-phosphate from alpha-D-glucosamine 6-phosphate (route II): step 2/2.</text>
</comment>
<feature type="binding site" evidence="17">
    <location>
        <position position="359"/>
    </location>
    <ligand>
        <name>UDP-N-acetyl-alpha-D-glucosamine</name>
        <dbReference type="ChEBI" id="CHEBI:57705"/>
    </ligand>
</feature>
<dbReference type="UniPathway" id="UPA00113">
    <property type="reaction ID" value="UER00532"/>
</dbReference>
<comment type="subcellular location">
    <subcellularLocation>
        <location evidence="17">Cytoplasm</location>
    </subcellularLocation>
</comment>
<feature type="region of interest" description="Linker" evidence="17">
    <location>
        <begin position="239"/>
        <end position="259"/>
    </location>
</feature>
<dbReference type="SUPFAM" id="SSF51161">
    <property type="entry name" value="Trimeric LpxA-like enzymes"/>
    <property type="match status" value="1"/>
</dbReference>
<keyword evidence="8 17" id="KW-0460">Magnesium</keyword>
<keyword evidence="11 17" id="KW-0511">Multifunctional enzyme</keyword>
<feature type="binding site" evidence="17">
    <location>
        <begin position="14"/>
        <end position="17"/>
    </location>
    <ligand>
        <name>UDP-N-acetyl-alpha-D-glucosamine</name>
        <dbReference type="ChEBI" id="CHEBI:57705"/>
    </ligand>
</feature>
<comment type="pathway">
    <text evidence="17">Nucleotide-sugar biosynthesis; UDP-N-acetyl-alpha-D-glucosamine biosynthesis; UDP-N-acetyl-alpha-D-glucosamine from N-acetyl-alpha-D-glucosamine 1-phosphate: step 1/1.</text>
</comment>
<evidence type="ECO:0000313" key="20">
    <source>
        <dbReference type="EMBL" id="AVG23496.1"/>
    </source>
</evidence>
<feature type="binding site" evidence="17">
    <location>
        <position position="81"/>
    </location>
    <ligand>
        <name>UDP-N-acetyl-alpha-D-glucosamine</name>
        <dbReference type="ChEBI" id="CHEBI:57705"/>
    </ligand>
</feature>
<keyword evidence="4 17" id="KW-0808">Transferase</keyword>
<sequence>MVGMSPSSLAVVVLAAGAGTRMKSATPKVLHPLAGIPLIGHVLSTAEALNPQQTVVVVRHEAEQVSEAVDTWADNAHIVHQDDIPGTGRAVELALEKIPSDVDNVVILSADVPLLDSETIGAMIGFHQEAEAGVTLLSTIHEDPTGYGRIIRRDDGIVTAIVEEVDADEQQRAIHEVNAGVYVARRDILAHALPSLTTANAQGEKYLTDVVGQVATQSGVVHAVVVEDSWLVEGVNDRIQLQRMQRRLNTMIVRGWQRDGVSIKAPESVWIDLSVQLDQDVTLLPGVTLEGSCHIDNGATIGPDCTLSHARVGAGARIQRSVVDSAVIAAGATVGPFAYLRPGTVINEGGKVGAFVETKNATIGRGAKVPHLSYIGDADIGEGANIGAGSITANYDGVNKHRTVIGPHAKTGSDNVFVAPVEVGAGAYTAAGTTIRRNVPAGALAVAPVSVRTIDGWVGTNRPGTAAAEAAENSRTTPDTH</sequence>
<feature type="binding site" evidence="17">
    <location>
        <position position="163"/>
    </location>
    <ligand>
        <name>UDP-N-acetyl-alpha-D-glucosamine</name>
        <dbReference type="ChEBI" id="CHEBI:57705"/>
    </ligand>
</feature>
<dbReference type="InterPro" id="IPR025877">
    <property type="entry name" value="MobA-like_NTP_Trfase"/>
</dbReference>
<feature type="binding site" evidence="17">
    <location>
        <position position="413"/>
    </location>
    <ligand>
        <name>acetyl-CoA</name>
        <dbReference type="ChEBI" id="CHEBI:57288"/>
    </ligand>
</feature>
<dbReference type="PANTHER" id="PTHR43584">
    <property type="entry name" value="NUCLEOTIDYL TRANSFERASE"/>
    <property type="match status" value="1"/>
</dbReference>
<keyword evidence="5 17" id="KW-0548">Nucleotidyltransferase</keyword>
<feature type="binding site" evidence="17">
    <location>
        <position position="431"/>
    </location>
    <ligand>
        <name>acetyl-CoA</name>
        <dbReference type="ChEBI" id="CHEBI:57288"/>
    </ligand>
</feature>
<keyword evidence="7 17" id="KW-0677">Repeat</keyword>
<comment type="caution">
    <text evidence="17">Lacks conserved residue(s) required for the propagation of feature annotation.</text>
</comment>
<dbReference type="GO" id="GO:0071555">
    <property type="term" value="P:cell wall organization"/>
    <property type="evidence" value="ECO:0007669"/>
    <property type="project" value="UniProtKB-KW"/>
</dbReference>
<dbReference type="InterPro" id="IPR011004">
    <property type="entry name" value="Trimer_LpxA-like_sf"/>
</dbReference>
<dbReference type="GO" id="GO:0016020">
    <property type="term" value="C:membrane"/>
    <property type="evidence" value="ECO:0007669"/>
    <property type="project" value="GOC"/>
</dbReference>
<comment type="subunit">
    <text evidence="17">Homotrimer.</text>
</comment>
<dbReference type="PANTHER" id="PTHR43584:SF3">
    <property type="entry name" value="BIFUNCTIONAL PROTEIN GLMU"/>
    <property type="match status" value="1"/>
</dbReference>
<dbReference type="SUPFAM" id="SSF53448">
    <property type="entry name" value="Nucleotide-diphospho-sugar transferases"/>
    <property type="match status" value="1"/>
</dbReference>
<evidence type="ECO:0000256" key="14">
    <source>
        <dbReference type="ARBA" id="ARBA00048247"/>
    </source>
</evidence>
<comment type="pathway">
    <text evidence="17">Bacterial outer membrane biogenesis; LPS lipid A biosynthesis.</text>
</comment>
<evidence type="ECO:0000256" key="3">
    <source>
        <dbReference type="ARBA" id="ARBA00022490"/>
    </source>
</evidence>
<evidence type="ECO:0000256" key="4">
    <source>
        <dbReference type="ARBA" id="ARBA00022679"/>
    </source>
</evidence>
<dbReference type="InterPro" id="IPR029044">
    <property type="entry name" value="Nucleotide-diphossugar_trans"/>
</dbReference>
<keyword evidence="21" id="KW-1185">Reference proteome</keyword>
<feature type="binding site" evidence="17">
    <location>
        <position position="28"/>
    </location>
    <ligand>
        <name>UDP-N-acetyl-alpha-D-glucosamine</name>
        <dbReference type="ChEBI" id="CHEBI:57705"/>
    </ligand>
</feature>
<evidence type="ECO:0000256" key="7">
    <source>
        <dbReference type="ARBA" id="ARBA00022737"/>
    </source>
</evidence>
<dbReference type="EC" id="2.3.1.157" evidence="17"/>
<dbReference type="InterPro" id="IPR038009">
    <property type="entry name" value="GlmU_C_LbH"/>
</dbReference>
<feature type="binding site" evidence="17">
    <location>
        <position position="111"/>
    </location>
    <ligand>
        <name>Mg(2+)</name>
        <dbReference type="ChEBI" id="CHEBI:18420"/>
    </ligand>
</feature>
<keyword evidence="13 17" id="KW-0961">Cell wall biogenesis/degradation</keyword>
<comment type="similarity">
    <text evidence="2 17">In the N-terminal section; belongs to the N-acetylglucosamine-1-phosphate uridyltransferase family.</text>
</comment>
<feature type="region of interest" description="Pyrophosphorylase" evidence="17">
    <location>
        <begin position="1"/>
        <end position="238"/>
    </location>
</feature>
<evidence type="ECO:0000256" key="17">
    <source>
        <dbReference type="HAMAP-Rule" id="MF_01631"/>
    </source>
</evidence>
<feature type="binding site" evidence="17">
    <location>
        <position position="178"/>
    </location>
    <ligand>
        <name>UDP-N-acetyl-alpha-D-glucosamine</name>
        <dbReference type="ChEBI" id="CHEBI:57705"/>
    </ligand>
</feature>
<feature type="binding site" evidence="17">
    <location>
        <position position="236"/>
    </location>
    <ligand>
        <name>UDP-N-acetyl-alpha-D-glucosamine</name>
        <dbReference type="ChEBI" id="CHEBI:57705"/>
    </ligand>
</feature>
<dbReference type="GO" id="GO:0009252">
    <property type="term" value="P:peptidoglycan biosynthetic process"/>
    <property type="evidence" value="ECO:0007669"/>
    <property type="project" value="UniProtKB-UniRule"/>
</dbReference>
<dbReference type="NCBIfam" id="NF010932">
    <property type="entry name" value="PRK14352.1"/>
    <property type="match status" value="1"/>
</dbReference>
<comment type="function">
    <text evidence="16 17">Catalyzes the last two sequential reactions in the de novo biosynthetic pathway for UDP-N-acetylglucosamine (UDP-GlcNAc). The C-terminal domain catalyzes the transfer of acetyl group from acetyl coenzyme A to glucosamine-1-phosphate (GlcN-1-P) to produce N-acetylglucosamine-1-phosphate (GlcNAc-1-P), which is converted into UDP-GlcNAc by the transfer of uridine 5-monophosphate (from uridine 5-triphosphate), a reaction catalyzed by the N-terminal domain.</text>
</comment>
<evidence type="ECO:0000256" key="16">
    <source>
        <dbReference type="ARBA" id="ARBA00049628"/>
    </source>
</evidence>
<protein>
    <recommendedName>
        <fullName evidence="17">Bifunctional protein GlmU</fullName>
    </recommendedName>
    <domain>
        <recommendedName>
            <fullName evidence="17">UDP-N-acetylglucosamine pyrophosphorylase</fullName>
            <ecNumber evidence="17">2.7.7.23</ecNumber>
        </recommendedName>
        <alternativeName>
            <fullName evidence="17">N-acetylglucosamine-1-phosphate uridyltransferase</fullName>
        </alternativeName>
    </domain>
    <domain>
        <recommendedName>
            <fullName evidence="17">Glucosamine-1-phosphate N-acetyltransferase</fullName>
            <ecNumber evidence="17">2.3.1.157</ecNumber>
        </recommendedName>
    </domain>
</protein>
<dbReference type="InterPro" id="IPR050065">
    <property type="entry name" value="GlmU-like"/>
</dbReference>
<keyword evidence="12 17" id="KW-0012">Acyltransferase</keyword>
<accession>A0A2L2BPA0</accession>
<evidence type="ECO:0000256" key="12">
    <source>
        <dbReference type="ARBA" id="ARBA00023315"/>
    </source>
</evidence>
<feature type="binding site" evidence="17">
    <location>
        <position position="385"/>
    </location>
    <ligand>
        <name>UDP-N-acetyl-alpha-D-glucosamine</name>
        <dbReference type="ChEBI" id="CHEBI:57705"/>
    </ligand>
</feature>
<evidence type="ECO:0000256" key="11">
    <source>
        <dbReference type="ARBA" id="ARBA00023268"/>
    </source>
</evidence>
<dbReference type="NCBIfam" id="TIGR01173">
    <property type="entry name" value="glmU"/>
    <property type="match status" value="1"/>
</dbReference>
<feature type="binding site" evidence="17">
    <location>
        <position position="341"/>
    </location>
    <ligand>
        <name>UDP-N-acetyl-alpha-D-glucosamine</name>
        <dbReference type="ChEBI" id="CHEBI:57705"/>
    </ligand>
</feature>
<comment type="catalytic activity">
    <reaction evidence="14 17">
        <text>alpha-D-glucosamine 1-phosphate + acetyl-CoA = N-acetyl-alpha-D-glucosamine 1-phosphate + CoA + H(+)</text>
        <dbReference type="Rhea" id="RHEA:13725"/>
        <dbReference type="ChEBI" id="CHEBI:15378"/>
        <dbReference type="ChEBI" id="CHEBI:57287"/>
        <dbReference type="ChEBI" id="CHEBI:57288"/>
        <dbReference type="ChEBI" id="CHEBI:57776"/>
        <dbReference type="ChEBI" id="CHEBI:58516"/>
        <dbReference type="EC" id="2.3.1.157"/>
    </reaction>
</comment>
<dbReference type="GO" id="GO:0000287">
    <property type="term" value="F:magnesium ion binding"/>
    <property type="evidence" value="ECO:0007669"/>
    <property type="project" value="UniProtKB-UniRule"/>
</dbReference>
<dbReference type="EMBL" id="CP026923">
    <property type="protein sequence ID" value="AVG23496.1"/>
    <property type="molecule type" value="Genomic_DNA"/>
</dbReference>
<evidence type="ECO:0000256" key="15">
    <source>
        <dbReference type="ARBA" id="ARBA00048493"/>
    </source>
</evidence>
<evidence type="ECO:0000256" key="13">
    <source>
        <dbReference type="ARBA" id="ARBA00023316"/>
    </source>
</evidence>
<feature type="domain" description="MobA-like NTP transferase" evidence="19">
    <location>
        <begin position="11"/>
        <end position="139"/>
    </location>
</feature>
<dbReference type="GO" id="GO:0009245">
    <property type="term" value="P:lipid A biosynthetic process"/>
    <property type="evidence" value="ECO:0007669"/>
    <property type="project" value="UniProtKB-UniRule"/>
</dbReference>
<dbReference type="GO" id="GO:0019134">
    <property type="term" value="F:glucosamine-1-phosphate N-acetyltransferase activity"/>
    <property type="evidence" value="ECO:0007669"/>
    <property type="project" value="UniProtKB-UniRule"/>
</dbReference>
<reference evidence="20 21" key="1">
    <citation type="submission" date="2018-02" db="EMBL/GenBank/DDBJ databases">
        <title>Complete genome of the streamlined marine actinobacterium Pontimonas salivibrio CL-TW6 adapted to coastal planktonic lifestype.</title>
        <authorList>
            <person name="Cho B.C."/>
            <person name="Hardies S.C."/>
            <person name="Jang G.I."/>
            <person name="Hwang C.Y."/>
        </authorList>
    </citation>
    <scope>NUCLEOTIDE SEQUENCE [LARGE SCALE GENOMIC DNA]</scope>
    <source>
        <strain evidence="20 21">CL-TW6</strain>
    </source>
</reference>
<dbReference type="UniPathway" id="UPA00973"/>
<dbReference type="GO" id="GO:0006048">
    <property type="term" value="P:UDP-N-acetylglucosamine biosynthetic process"/>
    <property type="evidence" value="ECO:0007669"/>
    <property type="project" value="UniProtKB-UniPathway"/>
</dbReference>
<dbReference type="KEGG" id="psai:C3B54_11504"/>
<feature type="active site" description="Proton acceptor" evidence="17">
    <location>
        <position position="371"/>
    </location>
</feature>
<gene>
    <name evidence="17" type="primary">glmU</name>
    <name evidence="20" type="ORF">C3B54_11504</name>
</gene>
<keyword evidence="9 17" id="KW-0133">Cell shape</keyword>
<dbReference type="Gene3D" id="2.160.10.10">
    <property type="entry name" value="Hexapeptide repeat proteins"/>
    <property type="match status" value="1"/>
</dbReference>
<dbReference type="CDD" id="cd02540">
    <property type="entry name" value="GT2_GlmU_N_bac"/>
    <property type="match status" value="1"/>
</dbReference>
<feature type="region of interest" description="N-acetyltransferase" evidence="17">
    <location>
        <begin position="260"/>
        <end position="481"/>
    </location>
</feature>
<dbReference type="AlphaFoldDB" id="A0A2L2BPA0"/>
<dbReference type="GO" id="GO:0000902">
    <property type="term" value="P:cell morphogenesis"/>
    <property type="evidence" value="ECO:0007669"/>
    <property type="project" value="UniProtKB-UniRule"/>
</dbReference>
<evidence type="ECO:0000313" key="21">
    <source>
        <dbReference type="Proteomes" id="UP000243077"/>
    </source>
</evidence>
<dbReference type="Pfam" id="PF12804">
    <property type="entry name" value="NTP_transf_3"/>
    <property type="match status" value="1"/>
</dbReference>
<organism evidence="20 21">
    <name type="scientific">Pontimonas salivibrio</name>
    <dbReference type="NCBI Taxonomy" id="1159327"/>
    <lineage>
        <taxon>Bacteria</taxon>
        <taxon>Bacillati</taxon>
        <taxon>Actinomycetota</taxon>
        <taxon>Actinomycetes</taxon>
        <taxon>Micrococcales</taxon>
        <taxon>Microbacteriaceae</taxon>
        <taxon>Pontimonas</taxon>
    </lineage>
</organism>
<proteinExistence type="inferred from homology"/>
<evidence type="ECO:0000256" key="5">
    <source>
        <dbReference type="ARBA" id="ARBA00022695"/>
    </source>
</evidence>
<name>A0A2L2BPA0_9MICO</name>
<evidence type="ECO:0000259" key="19">
    <source>
        <dbReference type="Pfam" id="PF12804"/>
    </source>
</evidence>
<keyword evidence="10 17" id="KW-0573">Peptidoglycan synthesis</keyword>
<comment type="cofactor">
    <cofactor evidence="17">
        <name>Mg(2+)</name>
        <dbReference type="ChEBI" id="CHEBI:18420"/>
    </cofactor>
    <text evidence="17">Binds 1 Mg(2+) ion per subunit.</text>
</comment>
<evidence type="ECO:0000256" key="18">
    <source>
        <dbReference type="SAM" id="MobiDB-lite"/>
    </source>
</evidence>
<feature type="region of interest" description="Disordered" evidence="18">
    <location>
        <begin position="460"/>
        <end position="481"/>
    </location>
</feature>
<feature type="binding site" evidence="17">
    <location>
        <begin position="394"/>
        <end position="395"/>
    </location>
    <ligand>
        <name>acetyl-CoA</name>
        <dbReference type="ChEBI" id="CHEBI:57288"/>
    </ligand>
</feature>
<evidence type="ECO:0000256" key="9">
    <source>
        <dbReference type="ARBA" id="ARBA00022960"/>
    </source>
</evidence>
<dbReference type="Gene3D" id="3.90.550.10">
    <property type="entry name" value="Spore Coat Polysaccharide Biosynthesis Protein SpsA, Chain A"/>
    <property type="match status" value="1"/>
</dbReference>
<dbReference type="GO" id="GO:0008360">
    <property type="term" value="P:regulation of cell shape"/>
    <property type="evidence" value="ECO:0007669"/>
    <property type="project" value="UniProtKB-KW"/>
</dbReference>
<dbReference type="GO" id="GO:0003977">
    <property type="term" value="F:UDP-N-acetylglucosamine diphosphorylase activity"/>
    <property type="evidence" value="ECO:0007669"/>
    <property type="project" value="UniProtKB-UniRule"/>
</dbReference>
<feature type="binding site" evidence="17">
    <location>
        <position position="388"/>
    </location>
    <ligand>
        <name>acetyl-CoA</name>
        <dbReference type="ChEBI" id="CHEBI:57288"/>
    </ligand>
</feature>
<feature type="binding site" evidence="17">
    <location>
        <position position="148"/>
    </location>
    <ligand>
        <name>UDP-N-acetyl-alpha-D-glucosamine</name>
        <dbReference type="ChEBI" id="CHEBI:57705"/>
    </ligand>
</feature>
<dbReference type="HAMAP" id="MF_01631">
    <property type="entry name" value="GlmU"/>
    <property type="match status" value="1"/>
</dbReference>
<evidence type="ECO:0000256" key="10">
    <source>
        <dbReference type="ARBA" id="ARBA00022984"/>
    </source>
</evidence>
<feature type="binding site" evidence="17">
    <location>
        <begin position="86"/>
        <end position="87"/>
    </location>
    <ligand>
        <name>UDP-N-acetyl-alpha-D-glucosamine</name>
        <dbReference type="ChEBI" id="CHEBI:57705"/>
    </ligand>
</feature>